<accession>A0A923HJN9</accession>
<evidence type="ECO:0000256" key="2">
    <source>
        <dbReference type="SAM" id="SignalP"/>
    </source>
</evidence>
<reference evidence="3" key="1">
    <citation type="submission" date="2020-08" db="EMBL/GenBank/DDBJ databases">
        <title>Novel species isolated from subtropical streams in China.</title>
        <authorList>
            <person name="Lu H."/>
        </authorList>
    </citation>
    <scope>NUCLEOTIDE SEQUENCE</scope>
    <source>
        <strain evidence="3">KACC 12607</strain>
    </source>
</reference>
<keyword evidence="4" id="KW-1185">Reference proteome</keyword>
<evidence type="ECO:0000313" key="4">
    <source>
        <dbReference type="Proteomes" id="UP000634011"/>
    </source>
</evidence>
<keyword evidence="1" id="KW-0812">Transmembrane</keyword>
<keyword evidence="1" id="KW-0472">Membrane</keyword>
<evidence type="ECO:0000313" key="3">
    <source>
        <dbReference type="EMBL" id="MBC3863465.1"/>
    </source>
</evidence>
<feature type="transmembrane region" description="Helical" evidence="1">
    <location>
        <begin position="181"/>
        <end position="202"/>
    </location>
</feature>
<evidence type="ECO:0000256" key="1">
    <source>
        <dbReference type="SAM" id="Phobius"/>
    </source>
</evidence>
<gene>
    <name evidence="3" type="ORF">H8K32_15275</name>
</gene>
<comment type="caution">
    <text evidence="3">The sequence shown here is derived from an EMBL/GenBank/DDBJ whole genome shotgun (WGS) entry which is preliminary data.</text>
</comment>
<feature type="signal peptide" evidence="2">
    <location>
        <begin position="1"/>
        <end position="22"/>
    </location>
</feature>
<protein>
    <submittedName>
        <fullName evidence="3">ABC transporter substrate-binding protein</fullName>
    </submittedName>
</protein>
<sequence>MRRRILLKLTGLPFLMALPSHAQQAATLHISTLMGSDPATIIAEKIITEAYRRLNIHVDINELPGERSLLSADSGLTDGELYRKAGIEAQYRNLVMVPVPLMNYEIVVFSRGLNFPVNGWESLRPYTIGFVKSIKIIEENTKGMKIEVATSLRNAFLKMMLGRSDVVVTNRLSGLAMIRELALPGIALLSPALVVFPVYHYLNKKHADLIPDLTSVLNKMQNEKAIRDIQKTVKSDLGVD</sequence>
<keyword evidence="1" id="KW-1133">Transmembrane helix</keyword>
<dbReference type="Proteomes" id="UP000634011">
    <property type="component" value="Unassembled WGS sequence"/>
</dbReference>
<dbReference type="EMBL" id="JACOFV010000015">
    <property type="protein sequence ID" value="MBC3863465.1"/>
    <property type="molecule type" value="Genomic_DNA"/>
</dbReference>
<name>A0A923HJN9_9BURK</name>
<dbReference type="SUPFAM" id="SSF53850">
    <property type="entry name" value="Periplasmic binding protein-like II"/>
    <property type="match status" value="1"/>
</dbReference>
<organism evidence="3 4">
    <name type="scientific">Undibacterium jejuense</name>
    <dbReference type="NCBI Taxonomy" id="1344949"/>
    <lineage>
        <taxon>Bacteria</taxon>
        <taxon>Pseudomonadati</taxon>
        <taxon>Pseudomonadota</taxon>
        <taxon>Betaproteobacteria</taxon>
        <taxon>Burkholderiales</taxon>
        <taxon>Oxalobacteraceae</taxon>
        <taxon>Undibacterium</taxon>
    </lineage>
</organism>
<proteinExistence type="predicted"/>
<dbReference type="AlphaFoldDB" id="A0A923HJN9"/>
<dbReference type="Gene3D" id="3.40.190.10">
    <property type="entry name" value="Periplasmic binding protein-like II"/>
    <property type="match status" value="2"/>
</dbReference>
<feature type="chain" id="PRO_5037542206" evidence="2">
    <location>
        <begin position="23"/>
        <end position="240"/>
    </location>
</feature>
<keyword evidence="2" id="KW-0732">Signal</keyword>